<keyword evidence="3 6" id="KW-0812">Transmembrane</keyword>
<feature type="transmembrane region" description="Helical" evidence="6">
    <location>
        <begin position="132"/>
        <end position="151"/>
    </location>
</feature>
<evidence type="ECO:0000256" key="1">
    <source>
        <dbReference type="ARBA" id="ARBA00004651"/>
    </source>
</evidence>
<feature type="transmembrane region" description="Helical" evidence="6">
    <location>
        <begin position="59"/>
        <end position="78"/>
    </location>
</feature>
<evidence type="ECO:0000313" key="7">
    <source>
        <dbReference type="EMBL" id="SDG86461.1"/>
    </source>
</evidence>
<gene>
    <name evidence="7" type="ORF">SAMN05216260_13337</name>
</gene>
<dbReference type="InterPro" id="IPR010343">
    <property type="entry name" value="ArAE_1"/>
</dbReference>
<evidence type="ECO:0000256" key="2">
    <source>
        <dbReference type="ARBA" id="ARBA00022475"/>
    </source>
</evidence>
<proteinExistence type="predicted"/>
<reference evidence="7 8" key="1">
    <citation type="submission" date="2016-10" db="EMBL/GenBank/DDBJ databases">
        <authorList>
            <person name="de Groot N.N."/>
        </authorList>
    </citation>
    <scope>NUCLEOTIDE SEQUENCE [LARGE SCALE GENOMIC DNA]</scope>
    <source>
        <strain evidence="7 8">CGMCC 4.1859</strain>
    </source>
</reference>
<dbReference type="Pfam" id="PF06081">
    <property type="entry name" value="ArAE_1"/>
    <property type="match status" value="1"/>
</dbReference>
<feature type="transmembrane region" description="Helical" evidence="6">
    <location>
        <begin position="35"/>
        <end position="53"/>
    </location>
</feature>
<protein>
    <submittedName>
        <fullName evidence="7">Aromatic acid exporter family member 1</fullName>
    </submittedName>
</protein>
<feature type="transmembrane region" description="Helical" evidence="6">
    <location>
        <begin position="157"/>
        <end position="174"/>
    </location>
</feature>
<dbReference type="Proteomes" id="UP000198614">
    <property type="component" value="Unassembled WGS sequence"/>
</dbReference>
<evidence type="ECO:0000256" key="6">
    <source>
        <dbReference type="SAM" id="Phobius"/>
    </source>
</evidence>
<sequence length="383" mass="40550">MHWFHTAARAVRGQLKGGALAAHRAWSGPGRERDLLVQAVKAALAAFLAWLAAGWWLQAPVAFVAPWVAIVLVESTVYRSIAHGLQQLAAIATGTVVATAVALALNSTLPAMAVVLPATVLLGNWRRLGSQGIYAATGALFVLTGPSVGFATSAARIGEAVFGALVGIAVNALIRPPTYLRSPRAALHDAAEEARSVMEDVADGLDGADWDAARAGEWHERALHLSRLVDQARSALGWSRESLRVNPRRRARAVTGPGSAYDDAVTVFDYVAVHTAGVTRTVLETAGEDRTLSWPGAPLARPYAAFLRQTAEAVRLYSEARFGGGSAEELGKAVEGLRDTLGELRRRFSDAATGDPEDLATYGTLLTQARRLTDQLAPVDPSG</sequence>
<evidence type="ECO:0000256" key="3">
    <source>
        <dbReference type="ARBA" id="ARBA00022692"/>
    </source>
</evidence>
<comment type="subcellular location">
    <subcellularLocation>
        <location evidence="1">Cell membrane</location>
        <topology evidence="1">Multi-pass membrane protein</topology>
    </subcellularLocation>
</comment>
<evidence type="ECO:0000313" key="8">
    <source>
        <dbReference type="Proteomes" id="UP000198614"/>
    </source>
</evidence>
<dbReference type="AlphaFoldDB" id="A0A1G7XQR2"/>
<keyword evidence="2" id="KW-1003">Cell membrane</keyword>
<dbReference type="GO" id="GO:0005886">
    <property type="term" value="C:plasma membrane"/>
    <property type="evidence" value="ECO:0007669"/>
    <property type="project" value="UniProtKB-SubCell"/>
</dbReference>
<organism evidence="7 8">
    <name type="scientific">Streptomyces griseoaurantiacus</name>
    <dbReference type="NCBI Taxonomy" id="68213"/>
    <lineage>
        <taxon>Bacteria</taxon>
        <taxon>Bacillati</taxon>
        <taxon>Actinomycetota</taxon>
        <taxon>Actinomycetes</taxon>
        <taxon>Kitasatosporales</taxon>
        <taxon>Streptomycetaceae</taxon>
        <taxon>Streptomyces</taxon>
        <taxon>Streptomyces aurantiacus group</taxon>
    </lineage>
</organism>
<keyword evidence="4 6" id="KW-1133">Transmembrane helix</keyword>
<evidence type="ECO:0000256" key="4">
    <source>
        <dbReference type="ARBA" id="ARBA00022989"/>
    </source>
</evidence>
<evidence type="ECO:0000256" key="5">
    <source>
        <dbReference type="ARBA" id="ARBA00023136"/>
    </source>
</evidence>
<keyword evidence="5 6" id="KW-0472">Membrane</keyword>
<name>A0A1G7XQR2_9ACTN</name>
<accession>A0A1G7XQR2</accession>
<dbReference type="EMBL" id="FNAX01000033">
    <property type="protein sequence ID" value="SDG86461.1"/>
    <property type="molecule type" value="Genomic_DNA"/>
</dbReference>